<evidence type="ECO:0000313" key="2">
    <source>
        <dbReference type="EMBL" id="MBC5766076.1"/>
    </source>
</evidence>
<dbReference type="Gene3D" id="2.60.200.20">
    <property type="match status" value="1"/>
</dbReference>
<feature type="domain" description="FHA" evidence="1">
    <location>
        <begin position="25"/>
        <end position="69"/>
    </location>
</feature>
<reference evidence="2" key="1">
    <citation type="submission" date="2020-08" db="EMBL/GenBank/DDBJ databases">
        <title>Ramlibacter sp. GTP1 16S ribosomal RNA gene genome sequencing and assembly.</title>
        <authorList>
            <person name="Kang M."/>
        </authorList>
    </citation>
    <scope>NUCLEOTIDE SEQUENCE</scope>
    <source>
        <strain evidence="2">GTP1</strain>
    </source>
</reference>
<dbReference type="AlphaFoldDB" id="A0A923MAS8"/>
<dbReference type="SUPFAM" id="SSF49879">
    <property type="entry name" value="SMAD/FHA domain"/>
    <property type="match status" value="1"/>
</dbReference>
<proteinExistence type="predicted"/>
<dbReference type="EMBL" id="JACORU010000006">
    <property type="protein sequence ID" value="MBC5766076.1"/>
    <property type="molecule type" value="Genomic_DNA"/>
</dbReference>
<keyword evidence="3" id="KW-1185">Reference proteome</keyword>
<accession>A0A923MAS8</accession>
<comment type="caution">
    <text evidence="2">The sequence shown here is derived from an EMBL/GenBank/DDBJ whole genome shotgun (WGS) entry which is preliminary data.</text>
</comment>
<organism evidence="2 3">
    <name type="scientific">Ramlibacter albus</name>
    <dbReference type="NCBI Taxonomy" id="2079448"/>
    <lineage>
        <taxon>Bacteria</taxon>
        <taxon>Pseudomonadati</taxon>
        <taxon>Pseudomonadota</taxon>
        <taxon>Betaproteobacteria</taxon>
        <taxon>Burkholderiales</taxon>
        <taxon>Comamonadaceae</taxon>
        <taxon>Ramlibacter</taxon>
    </lineage>
</organism>
<dbReference type="RefSeq" id="WP_187082559.1">
    <property type="nucleotide sequence ID" value="NZ_JACORU010000006.1"/>
</dbReference>
<dbReference type="Proteomes" id="UP000596827">
    <property type="component" value="Unassembled WGS sequence"/>
</dbReference>
<sequence length="359" mass="38463">MTIQLRIAGPGLDVTKTLNPGDPALILGRDVDCGVCLPDPSRNVSRRHLSVWNDNGELHFHVLSVVNGVEMPFGEAPPGARGVLPMGQVLKLAEYALTAQAGAEDPWAVFDRDASGIAPIPDDMRALQTLPAGKAQIEDDPFGDWGFETTFGPGGLAGAPLNANALGVAQDVAALFRGLGLDNMAAMSEGELETVGKVVRVLVEGILELQSASLQSKQDLNAEDRTMVGVRGTAINPLKVDGTLDDKLRYLFGGRGASVGFIGPERAVSDLLAELVAHEQASRSAARAAVEGTLREFDPDTLKTKLLGGGAKLFESARAWDAYAKFYAEKRGELPQWAQQMLDRYFAEAYLREGRRAQR</sequence>
<evidence type="ECO:0000313" key="3">
    <source>
        <dbReference type="Proteomes" id="UP000596827"/>
    </source>
</evidence>
<name>A0A923MAS8_9BURK</name>
<dbReference type="InterPro" id="IPR046883">
    <property type="entry name" value="T6SS_FHA_C"/>
</dbReference>
<protein>
    <recommendedName>
        <fullName evidence="1">FHA domain-containing protein</fullName>
    </recommendedName>
</protein>
<dbReference type="Pfam" id="PF20232">
    <property type="entry name" value="T6SS_FHA_C"/>
    <property type="match status" value="1"/>
</dbReference>
<dbReference type="PROSITE" id="PS50006">
    <property type="entry name" value="FHA_DOMAIN"/>
    <property type="match status" value="1"/>
</dbReference>
<dbReference type="InterPro" id="IPR000253">
    <property type="entry name" value="FHA_dom"/>
</dbReference>
<gene>
    <name evidence="2" type="ORF">H8R02_16530</name>
</gene>
<dbReference type="CDD" id="cd00060">
    <property type="entry name" value="FHA"/>
    <property type="match status" value="1"/>
</dbReference>
<dbReference type="InterPro" id="IPR008984">
    <property type="entry name" value="SMAD_FHA_dom_sf"/>
</dbReference>
<evidence type="ECO:0000259" key="1">
    <source>
        <dbReference type="PROSITE" id="PS50006"/>
    </source>
</evidence>